<sequence>MRPTIQEVINELMFIAVAKPDLIDITVEYSGVSDSLSVKVMPHGFDYINATTESYKAAMLYSTDIWLSDSGPMQAALDAKSKILELMAMPESIEAAA</sequence>
<reference evidence="2" key="1">
    <citation type="submission" date="2018-05" db="EMBL/GenBank/DDBJ databases">
        <authorList>
            <person name="Cea G.-C."/>
            <person name="William W."/>
        </authorList>
    </citation>
    <scope>NUCLEOTIDE SEQUENCE [LARGE SCALE GENOMIC DNA]</scope>
    <source>
        <strain evidence="2">DB21MT 5</strain>
    </source>
</reference>
<dbReference type="KEGG" id="mya:MORIYA_3971"/>
<dbReference type="AlphaFoldDB" id="A0A330LUK2"/>
<dbReference type="Proteomes" id="UP000250163">
    <property type="component" value="Chromosome MORIYA"/>
</dbReference>
<name>A0A330LUK2_9GAMM</name>
<dbReference type="RefSeq" id="WP_112717731.1">
    <property type="nucleotide sequence ID" value="NZ_LS483250.1"/>
</dbReference>
<gene>
    <name evidence="1" type="ORF">MORIYA_3971</name>
</gene>
<accession>A0A330LUK2</accession>
<evidence type="ECO:0000313" key="1">
    <source>
        <dbReference type="EMBL" id="SQD80423.1"/>
    </source>
</evidence>
<evidence type="ECO:0000313" key="2">
    <source>
        <dbReference type="Proteomes" id="UP000250163"/>
    </source>
</evidence>
<proteinExistence type="predicted"/>
<keyword evidence="2" id="KW-1185">Reference proteome</keyword>
<dbReference type="OrthoDB" id="6401352at2"/>
<organism evidence="1 2">
    <name type="scientific">Moritella yayanosii</name>
    <dbReference type="NCBI Taxonomy" id="69539"/>
    <lineage>
        <taxon>Bacteria</taxon>
        <taxon>Pseudomonadati</taxon>
        <taxon>Pseudomonadota</taxon>
        <taxon>Gammaproteobacteria</taxon>
        <taxon>Alteromonadales</taxon>
        <taxon>Moritellaceae</taxon>
        <taxon>Moritella</taxon>
    </lineage>
</organism>
<protein>
    <submittedName>
        <fullName evidence="1">Uncharacterized protein</fullName>
    </submittedName>
</protein>
<dbReference type="EMBL" id="LS483250">
    <property type="protein sequence ID" value="SQD80423.1"/>
    <property type="molecule type" value="Genomic_DNA"/>
</dbReference>